<dbReference type="GO" id="GO:0016788">
    <property type="term" value="F:hydrolase activity, acting on ester bonds"/>
    <property type="evidence" value="ECO:0007669"/>
    <property type="project" value="InterPro"/>
</dbReference>
<dbReference type="AlphaFoldDB" id="A0AAV5ALV9"/>
<evidence type="ECO:0000256" key="1">
    <source>
        <dbReference type="ARBA" id="ARBA00022801"/>
    </source>
</evidence>
<dbReference type="Pfam" id="PF00657">
    <property type="entry name" value="Lipase_GDSL"/>
    <property type="match status" value="1"/>
</dbReference>
<dbReference type="PANTHER" id="PTHR45648">
    <property type="entry name" value="GDSL LIPASE/ACYLHYDROLASE FAMILY PROTEIN (AFU_ORTHOLOGUE AFUA_4G14700)"/>
    <property type="match status" value="1"/>
</dbReference>
<evidence type="ECO:0000313" key="3">
    <source>
        <dbReference type="Proteomes" id="UP001050691"/>
    </source>
</evidence>
<dbReference type="InterPro" id="IPR001087">
    <property type="entry name" value="GDSL"/>
</dbReference>
<dbReference type="InterPro" id="IPR036514">
    <property type="entry name" value="SGNH_hydro_sf"/>
</dbReference>
<dbReference type="Proteomes" id="UP001050691">
    <property type="component" value="Unassembled WGS sequence"/>
</dbReference>
<dbReference type="Gene3D" id="3.40.50.1110">
    <property type="entry name" value="SGNH hydrolase"/>
    <property type="match status" value="1"/>
</dbReference>
<organism evidence="2 3">
    <name type="scientific">Clathrus columnatus</name>
    <dbReference type="NCBI Taxonomy" id="1419009"/>
    <lineage>
        <taxon>Eukaryota</taxon>
        <taxon>Fungi</taxon>
        <taxon>Dikarya</taxon>
        <taxon>Basidiomycota</taxon>
        <taxon>Agaricomycotina</taxon>
        <taxon>Agaricomycetes</taxon>
        <taxon>Phallomycetidae</taxon>
        <taxon>Phallales</taxon>
        <taxon>Clathraceae</taxon>
        <taxon>Clathrus</taxon>
    </lineage>
</organism>
<reference evidence="2" key="1">
    <citation type="submission" date="2021-10" db="EMBL/GenBank/DDBJ databases">
        <title>De novo Genome Assembly of Clathrus columnatus (Basidiomycota, Fungi) Using Illumina and Nanopore Sequence Data.</title>
        <authorList>
            <person name="Ogiso-Tanaka E."/>
            <person name="Itagaki H."/>
            <person name="Hosoya T."/>
            <person name="Hosaka K."/>
        </authorList>
    </citation>
    <scope>NUCLEOTIDE SEQUENCE</scope>
    <source>
        <strain evidence="2">MO-923</strain>
    </source>
</reference>
<evidence type="ECO:0000313" key="2">
    <source>
        <dbReference type="EMBL" id="GJJ15599.1"/>
    </source>
</evidence>
<accession>A0AAV5ALV9</accession>
<evidence type="ECO:0008006" key="4">
    <source>
        <dbReference type="Google" id="ProtNLM"/>
    </source>
</evidence>
<dbReference type="SUPFAM" id="SSF52266">
    <property type="entry name" value="SGNH hydrolase"/>
    <property type="match status" value="1"/>
</dbReference>
<dbReference type="PANTHER" id="PTHR45648:SF85">
    <property type="entry name" value="A, PUTATIVE (AFU_ORTHOLOGUE AFUA_2G10760)-RELATED"/>
    <property type="match status" value="1"/>
</dbReference>
<proteinExistence type="predicted"/>
<dbReference type="InterPro" id="IPR051058">
    <property type="entry name" value="GDSL_Est/Lipase"/>
</dbReference>
<name>A0AAV5ALV9_9AGAM</name>
<keyword evidence="3" id="KW-1185">Reference proteome</keyword>
<keyword evidence="1" id="KW-0378">Hydrolase</keyword>
<sequence>MSTRHPSQCQSHQLWNFAFAGADISGDLLPLHHNFTVPLVDQVKQWTNYGADVIPHPEDESLVIWWIGINDTGDTVKNTSITNFTAFWEQEVKVYFEAVDMVYSRGLRNFLFINVPPEERSPAWVNDSINGPILKANIILFNNILHNFVESFKTKYLDTNVITFDVHTWFHHVLDNSFTYGFSNITGFCTCPTSEASSFFWFSE</sequence>
<comment type="caution">
    <text evidence="2">The sequence shown here is derived from an EMBL/GenBank/DDBJ whole genome shotgun (WGS) entry which is preliminary data.</text>
</comment>
<dbReference type="EMBL" id="BPWL01000011">
    <property type="protein sequence ID" value="GJJ15599.1"/>
    <property type="molecule type" value="Genomic_DNA"/>
</dbReference>
<gene>
    <name evidence="2" type="ORF">Clacol_009877</name>
</gene>
<protein>
    <recommendedName>
        <fullName evidence="4">Carbohydrate esterase family 16 protein</fullName>
    </recommendedName>
</protein>